<evidence type="ECO:0000256" key="1">
    <source>
        <dbReference type="SAM" id="MobiDB-lite"/>
    </source>
</evidence>
<dbReference type="PANTHER" id="PTHR46984:SF1">
    <property type="entry name" value="LEUCINE-RICH REPEAT-CONTAINING PROTEIN 71"/>
    <property type="match status" value="1"/>
</dbReference>
<gene>
    <name evidence="2" type="ORF">CINC_LOCUS7201</name>
</gene>
<dbReference type="Gene3D" id="3.80.10.10">
    <property type="entry name" value="Ribonuclease Inhibitor"/>
    <property type="match status" value="1"/>
</dbReference>
<reference evidence="2" key="1">
    <citation type="submission" date="2021-12" db="EMBL/GenBank/DDBJ databases">
        <authorList>
            <person name="King R."/>
        </authorList>
    </citation>
    <scope>NUCLEOTIDE SEQUENCE</scope>
</reference>
<name>A0A9P0BU94_CHRIL</name>
<dbReference type="InterPro" id="IPR032675">
    <property type="entry name" value="LRR_dom_sf"/>
</dbReference>
<proteinExistence type="predicted"/>
<dbReference type="Proteomes" id="UP001154114">
    <property type="component" value="Chromosome 22"/>
</dbReference>
<dbReference type="InterPro" id="IPR053040">
    <property type="entry name" value="LRR-containing_protein_71"/>
</dbReference>
<dbReference type="SMART" id="SM00368">
    <property type="entry name" value="LRR_RI"/>
    <property type="match status" value="3"/>
</dbReference>
<dbReference type="Pfam" id="PF13516">
    <property type="entry name" value="LRR_6"/>
    <property type="match status" value="2"/>
</dbReference>
<dbReference type="PANTHER" id="PTHR46984">
    <property type="entry name" value="LEUCINE-RICH REPEAT-CONTAINING PROTEIN 71"/>
    <property type="match status" value="1"/>
</dbReference>
<evidence type="ECO:0000313" key="3">
    <source>
        <dbReference type="Proteomes" id="UP001154114"/>
    </source>
</evidence>
<organism evidence="2 3">
    <name type="scientific">Chrysodeixis includens</name>
    <name type="common">Soybean looper</name>
    <name type="synonym">Pseudoplusia includens</name>
    <dbReference type="NCBI Taxonomy" id="689277"/>
    <lineage>
        <taxon>Eukaryota</taxon>
        <taxon>Metazoa</taxon>
        <taxon>Ecdysozoa</taxon>
        <taxon>Arthropoda</taxon>
        <taxon>Hexapoda</taxon>
        <taxon>Insecta</taxon>
        <taxon>Pterygota</taxon>
        <taxon>Neoptera</taxon>
        <taxon>Endopterygota</taxon>
        <taxon>Lepidoptera</taxon>
        <taxon>Glossata</taxon>
        <taxon>Ditrysia</taxon>
        <taxon>Noctuoidea</taxon>
        <taxon>Noctuidae</taxon>
        <taxon>Plusiinae</taxon>
        <taxon>Chrysodeixis</taxon>
    </lineage>
</organism>
<evidence type="ECO:0008006" key="4">
    <source>
        <dbReference type="Google" id="ProtNLM"/>
    </source>
</evidence>
<dbReference type="OrthoDB" id="120976at2759"/>
<dbReference type="InterPro" id="IPR001611">
    <property type="entry name" value="Leu-rich_rpt"/>
</dbReference>
<feature type="compositionally biased region" description="Basic and acidic residues" evidence="1">
    <location>
        <begin position="476"/>
        <end position="485"/>
    </location>
</feature>
<dbReference type="AlphaFoldDB" id="A0A9P0BU94"/>
<keyword evidence="3" id="KW-1185">Reference proteome</keyword>
<sequence length="485" mass="55217">MIRALSVKSLKSDKSDTFKSIQSSSDDGKSLDFDQFIGASCKAFDCPVAVAVGKEIDRDAFVKSGKKLETKLKRRSVVPHIIEPASSDEDTQTEKSLVHDDQTLLIMTYYDILNRMTEIHMTKYHYHPIPWILMRLISLILPLHKHLQKFIIKSCKIDMYTIYELSKILPNTNITEVCLDHSPLREGNYDILLSDSTSVRSLSLARCNINDIVCERIAARLKFLEPAERTLIILNLSTNYITDKGAKHLGVALRTNRHLRYLNLAGNQITDTGANFIFEVLIEFPLTSEEITEKRKRYFDYLNKKQTLIETCLCELKMDEISLKKGSKKPMPMKINKPNMKKGQESWSDEVINAKIDLMLAETLGPFEDPFSQDTSKVVNGHCFNVGNLILCYLNLAYNNLSFLSIQKLIGVLLYQRELKCPGLCGLLNVIVEGNYLPKNCKELDNMNNILLRQIMRFGNRPAADRKRKSTVITSQDKKLPLSSG</sequence>
<dbReference type="EMBL" id="LR824025">
    <property type="protein sequence ID" value="CAH0596426.1"/>
    <property type="molecule type" value="Genomic_DNA"/>
</dbReference>
<protein>
    <recommendedName>
        <fullName evidence="4">Leucine-rich repeat-containing protein 71</fullName>
    </recommendedName>
</protein>
<accession>A0A9P0BU94</accession>
<dbReference type="SUPFAM" id="SSF52047">
    <property type="entry name" value="RNI-like"/>
    <property type="match status" value="1"/>
</dbReference>
<feature type="region of interest" description="Disordered" evidence="1">
    <location>
        <begin position="462"/>
        <end position="485"/>
    </location>
</feature>
<evidence type="ECO:0000313" key="2">
    <source>
        <dbReference type="EMBL" id="CAH0596426.1"/>
    </source>
</evidence>